<protein>
    <submittedName>
        <fullName evidence="2">Uncharacterized protein</fullName>
    </submittedName>
</protein>
<sequence length="105" mass="10549">MKQIQLPRNTKAMMDAGMAIWITWATVSLCLDSLADRVELGGALSPLAGAGAGVPVSPGAGVGSRGEDGDVVVRGGVGREAPGVYTLEGPRRGAEKGSCAGSQEP</sequence>
<proteinExistence type="predicted"/>
<name>A0A481T4P5_HHV2</name>
<accession>A0A481T4P5</accession>
<evidence type="ECO:0000313" key="2">
    <source>
        <dbReference type="EMBL" id="QBH76217.1"/>
    </source>
</evidence>
<organismHost>
    <name type="scientific">Homo sapiens</name>
    <name type="common">Human</name>
    <dbReference type="NCBI Taxonomy" id="9606"/>
</organismHost>
<feature type="region of interest" description="Disordered" evidence="1">
    <location>
        <begin position="82"/>
        <end position="105"/>
    </location>
</feature>
<evidence type="ECO:0000256" key="1">
    <source>
        <dbReference type="SAM" id="MobiDB-lite"/>
    </source>
</evidence>
<organism evidence="2">
    <name type="scientific">Human herpesvirus 2</name>
    <name type="common">HHV-2</name>
    <name type="synonym">Human herpes simplex virus 2</name>
    <dbReference type="NCBI Taxonomy" id="10310"/>
    <lineage>
        <taxon>Viruses</taxon>
        <taxon>Duplodnaviria</taxon>
        <taxon>Heunggongvirae</taxon>
        <taxon>Peploviricota</taxon>
        <taxon>Herviviricetes</taxon>
        <taxon>Herpesvirales</taxon>
        <taxon>Orthoherpesviridae</taxon>
        <taxon>Alphaherpesvirinae</taxon>
        <taxon>Simplexvirus</taxon>
        <taxon>Simplexvirus humanalpha2</taxon>
    </lineage>
</organism>
<reference evidence="2" key="1">
    <citation type="submission" date="2018-08" db="EMBL/GenBank/DDBJ databases">
        <title>HSV2 whole genome sequences from clinical isolates.</title>
        <authorList>
            <person name="Roychoudhury P."/>
            <person name="Greninger A.L."/>
            <person name="Jerome K.R."/>
            <person name="Johnston C."/>
            <person name="Wald A."/>
            <person name="Xie H."/>
        </authorList>
    </citation>
    <scope>NUCLEOTIDE SEQUENCE</scope>
    <source>
        <strain evidence="2">2012-15948</strain>
    </source>
</reference>
<dbReference type="EMBL" id="MH790556">
    <property type="protein sequence ID" value="QBH76217.1"/>
    <property type="molecule type" value="Genomic_DNA"/>
</dbReference>